<gene>
    <name evidence="1" type="ORF">B0F88_101214</name>
</gene>
<dbReference type="EMBL" id="PTIY01000001">
    <property type="protein sequence ID" value="PPK73684.1"/>
    <property type="molecule type" value="Genomic_DNA"/>
</dbReference>
<dbReference type="RefSeq" id="WP_104422082.1">
    <property type="nucleotide sequence ID" value="NZ_PTIY01000001.1"/>
</dbReference>
<evidence type="ECO:0000313" key="1">
    <source>
        <dbReference type="EMBL" id="PPK73684.1"/>
    </source>
</evidence>
<dbReference type="PROSITE" id="PS51257">
    <property type="entry name" value="PROKAR_LIPOPROTEIN"/>
    <property type="match status" value="1"/>
</dbReference>
<name>A0A2S6H876_9GAMM</name>
<dbReference type="AlphaFoldDB" id="A0A2S6H876"/>
<reference evidence="1 2" key="1">
    <citation type="submission" date="2018-02" db="EMBL/GenBank/DDBJ databases">
        <title>Subsurface microbial communities from deep shales in Ohio and West Virginia, USA.</title>
        <authorList>
            <person name="Wrighton K."/>
        </authorList>
    </citation>
    <scope>NUCLEOTIDE SEQUENCE [LARGE SCALE GENOMIC DNA]</scope>
    <source>
        <strain evidence="1 2">OWC-G53F</strain>
    </source>
</reference>
<accession>A0A2S6H876</accession>
<proteinExistence type="predicted"/>
<evidence type="ECO:0000313" key="2">
    <source>
        <dbReference type="Proteomes" id="UP000238071"/>
    </source>
</evidence>
<protein>
    <recommendedName>
        <fullName evidence="3">Lipoprotein</fullName>
    </recommendedName>
</protein>
<evidence type="ECO:0008006" key="3">
    <source>
        <dbReference type="Google" id="ProtNLM"/>
    </source>
</evidence>
<keyword evidence="2" id="KW-1185">Reference proteome</keyword>
<sequence length="246" mass="26668">MNKLIQGPVGSLLSKSIAMAWLLSACAPGLEKKPIQLDTASIKRIEFKIGTIKQPSLKSTLAGRDVAARIGNNLAGWGYPVGAKDNQAFSHSLTAEIGLIEHSETPPGFSFSSGNSDPRALDFQKAKVLPIGCELASIAQPTQTSYLHMDFVASNAASEAQLVDHISTVCFNLLSELNWPDKTQSEPSSSFKPSWIPEVRIETVTRPEEAVKADEPGVEKENEGRKQIIIHNQGSPVILKFGHERL</sequence>
<dbReference type="Proteomes" id="UP000238071">
    <property type="component" value="Unassembled WGS sequence"/>
</dbReference>
<organism evidence="1 2">
    <name type="scientific">Methylobacter tundripaludum</name>
    <dbReference type="NCBI Taxonomy" id="173365"/>
    <lineage>
        <taxon>Bacteria</taxon>
        <taxon>Pseudomonadati</taxon>
        <taxon>Pseudomonadota</taxon>
        <taxon>Gammaproteobacteria</taxon>
        <taxon>Methylococcales</taxon>
        <taxon>Methylococcaceae</taxon>
        <taxon>Methylobacter</taxon>
    </lineage>
</organism>
<comment type="caution">
    <text evidence="1">The sequence shown here is derived from an EMBL/GenBank/DDBJ whole genome shotgun (WGS) entry which is preliminary data.</text>
</comment>
<dbReference type="OrthoDB" id="5566953at2"/>